<keyword evidence="2" id="KW-1185">Reference proteome</keyword>
<reference evidence="1" key="2">
    <citation type="journal article" date="2022" name="Sci. Total Environ.">
        <title>Prevalence, transmission, and molecular epidemiology of tet(X)-positive bacteria among humans, animals, and environmental niches in China: An epidemiological, and genomic-based study.</title>
        <authorList>
            <person name="Dong N."/>
            <person name="Zeng Y."/>
            <person name="Cai C."/>
            <person name="Sun C."/>
            <person name="Lu J."/>
            <person name="Liu C."/>
            <person name="Zhou H."/>
            <person name="Sun Q."/>
            <person name="Shu L."/>
            <person name="Wang H."/>
            <person name="Wang Y."/>
            <person name="Wang S."/>
            <person name="Wu C."/>
            <person name="Chan E.W."/>
            <person name="Chen G."/>
            <person name="Shen Z."/>
            <person name="Chen S."/>
            <person name="Zhang R."/>
        </authorList>
    </citation>
    <scope>NUCLEOTIDE SEQUENCE</scope>
    <source>
        <strain evidence="1">R1692</strain>
    </source>
</reference>
<gene>
    <name evidence="1" type="ORF">HX018_19010</name>
</gene>
<sequence length="582" mass="63903">MNTNYTQHYMNQITATRVYSLIQISCYLLITSILFSCTKNDFNGSPGDAEVSVNIGMKYEEEDNKSRALPSQVNSPDNQVIEIPLADGKLLRAELTTVKKNRATTIVPVPTGMVYRVVVYNSNGSYKDQKLFTAGSEASAGNFILDGNTQYTFIAYSLGNERDPGAAPSTALSASTVILSSLTLTNTNNDAWLHVKQTVTTTTGQNNINLILKNKLSQITTTVDASTIGPITEIGAKIGGHYSQLLNIKLDDGSFTPTSTAQSRNFIFSNLGQSKLSSAPLIYYNGSSTPYALVISSLNAGGTRKTNITVDNFILKPFYQYNLTITFVTSGIIVGDLIWAKGNLTYNNGIYSNRNNPEETGYDYKLTDYWNYASPESVLLPAMNTTFQAETPAIQLPLNDPCRLIEGGLWRMPTLADFESLGNPIVVSESGVENSILNGTQPNGTGSSLTNTKDAAGYIYFTGKDTYSGQPTKLKFFAGGGLRGAVNYNIPQSEPDISTFRNFDVIYHASDAQEPNPTGGLYGVPMELRSYLYAPPTFLTLNENSDKRFNFLSQRYVHTELENDDVRPRRDSRFPIRCVKSK</sequence>
<comment type="caution">
    <text evidence="1">The sequence shown here is derived from an EMBL/GenBank/DDBJ whole genome shotgun (WGS) entry which is preliminary data.</text>
</comment>
<evidence type="ECO:0000313" key="1">
    <source>
        <dbReference type="EMBL" id="MDM1050331.1"/>
    </source>
</evidence>
<dbReference type="RefSeq" id="WP_286652402.1">
    <property type="nucleotide sequence ID" value="NZ_JACAGK010000086.1"/>
</dbReference>
<evidence type="ECO:0000313" key="2">
    <source>
        <dbReference type="Proteomes" id="UP001170954"/>
    </source>
</evidence>
<dbReference type="Proteomes" id="UP001170954">
    <property type="component" value="Unassembled WGS sequence"/>
</dbReference>
<name>A0ABT7NT25_9SPHI</name>
<reference evidence="1" key="1">
    <citation type="submission" date="2020-06" db="EMBL/GenBank/DDBJ databases">
        <authorList>
            <person name="Dong N."/>
        </authorList>
    </citation>
    <scope>NUCLEOTIDE SEQUENCE</scope>
    <source>
        <strain evidence="1">R1692</strain>
    </source>
</reference>
<evidence type="ECO:0008006" key="3">
    <source>
        <dbReference type="Google" id="ProtNLM"/>
    </source>
</evidence>
<dbReference type="EMBL" id="JACAGK010000086">
    <property type="protein sequence ID" value="MDM1050331.1"/>
    <property type="molecule type" value="Genomic_DNA"/>
</dbReference>
<organism evidence="1 2">
    <name type="scientific">Sphingobacterium hotanense</name>
    <dbReference type="NCBI Taxonomy" id="649196"/>
    <lineage>
        <taxon>Bacteria</taxon>
        <taxon>Pseudomonadati</taxon>
        <taxon>Bacteroidota</taxon>
        <taxon>Sphingobacteriia</taxon>
        <taxon>Sphingobacteriales</taxon>
        <taxon>Sphingobacteriaceae</taxon>
        <taxon>Sphingobacterium</taxon>
    </lineage>
</organism>
<accession>A0ABT7NT25</accession>
<proteinExistence type="predicted"/>
<protein>
    <recommendedName>
        <fullName evidence="3">Fimbrillin-like protein</fullName>
    </recommendedName>
</protein>